<evidence type="ECO:0000313" key="3">
    <source>
        <dbReference type="Proteomes" id="UP001054945"/>
    </source>
</evidence>
<dbReference type="AlphaFoldDB" id="A0AAV4M9P8"/>
<proteinExistence type="predicted"/>
<feature type="region of interest" description="Disordered" evidence="1">
    <location>
        <begin position="50"/>
        <end position="94"/>
    </location>
</feature>
<name>A0AAV4M9P8_CAEEX</name>
<protein>
    <submittedName>
        <fullName evidence="2">Uncharacterized protein</fullName>
    </submittedName>
</protein>
<comment type="caution">
    <text evidence="2">The sequence shown here is derived from an EMBL/GenBank/DDBJ whole genome shotgun (WGS) entry which is preliminary data.</text>
</comment>
<organism evidence="2 3">
    <name type="scientific">Caerostris extrusa</name>
    <name type="common">Bark spider</name>
    <name type="synonym">Caerostris bankana</name>
    <dbReference type="NCBI Taxonomy" id="172846"/>
    <lineage>
        <taxon>Eukaryota</taxon>
        <taxon>Metazoa</taxon>
        <taxon>Ecdysozoa</taxon>
        <taxon>Arthropoda</taxon>
        <taxon>Chelicerata</taxon>
        <taxon>Arachnida</taxon>
        <taxon>Araneae</taxon>
        <taxon>Araneomorphae</taxon>
        <taxon>Entelegynae</taxon>
        <taxon>Araneoidea</taxon>
        <taxon>Araneidae</taxon>
        <taxon>Caerostris</taxon>
    </lineage>
</organism>
<gene>
    <name evidence="2" type="ORF">CEXT_508791</name>
</gene>
<feature type="compositionally biased region" description="Gly residues" evidence="1">
    <location>
        <begin position="63"/>
        <end position="72"/>
    </location>
</feature>
<evidence type="ECO:0000256" key="1">
    <source>
        <dbReference type="SAM" id="MobiDB-lite"/>
    </source>
</evidence>
<evidence type="ECO:0000313" key="2">
    <source>
        <dbReference type="EMBL" id="GIX68980.1"/>
    </source>
</evidence>
<dbReference type="EMBL" id="BPLR01002013">
    <property type="protein sequence ID" value="GIX68980.1"/>
    <property type="molecule type" value="Genomic_DNA"/>
</dbReference>
<reference evidence="2 3" key="1">
    <citation type="submission" date="2021-06" db="EMBL/GenBank/DDBJ databases">
        <title>Caerostris extrusa draft genome.</title>
        <authorList>
            <person name="Kono N."/>
            <person name="Arakawa K."/>
        </authorList>
    </citation>
    <scope>NUCLEOTIDE SEQUENCE [LARGE SCALE GENOMIC DNA]</scope>
</reference>
<keyword evidence="3" id="KW-1185">Reference proteome</keyword>
<feature type="compositionally biased region" description="Polar residues" evidence="1">
    <location>
        <begin position="76"/>
        <end position="86"/>
    </location>
</feature>
<feature type="region of interest" description="Disordered" evidence="1">
    <location>
        <begin position="1"/>
        <end position="27"/>
    </location>
</feature>
<sequence>MGKGGWRANVPLMGFPERNHISLPPSRRGGNVKSILKCLFENRTRNRKTLAGGLDAEQESGKGKGGGKGGKCPGFSENSDISLTFQNERKILER</sequence>
<accession>A0AAV4M9P8</accession>
<dbReference type="Proteomes" id="UP001054945">
    <property type="component" value="Unassembled WGS sequence"/>
</dbReference>